<accession>A0A0C3A2Y2</accession>
<keyword evidence="2" id="KW-1185">Reference proteome</keyword>
<dbReference type="Proteomes" id="UP000053989">
    <property type="component" value="Unassembled WGS sequence"/>
</dbReference>
<dbReference type="HOGENOM" id="CLU_2997807_0_0_1"/>
<protein>
    <submittedName>
        <fullName evidence="1">Uncharacterized protein</fullName>
    </submittedName>
</protein>
<proteinExistence type="predicted"/>
<evidence type="ECO:0000313" key="2">
    <source>
        <dbReference type="Proteomes" id="UP000053989"/>
    </source>
</evidence>
<dbReference type="EMBL" id="KN822010">
    <property type="protein sequence ID" value="KIM68013.1"/>
    <property type="molecule type" value="Genomic_DNA"/>
</dbReference>
<sequence length="57" mass="6259">MGLAELAIQIAPHPTFLGSLRVCAVRSRKMFSLAPVTYFVHLLLELPVVRTHGNVTS</sequence>
<name>A0A0C3A2Y2_9AGAM</name>
<organism evidence="1 2">
    <name type="scientific">Scleroderma citrinum Foug A</name>
    <dbReference type="NCBI Taxonomy" id="1036808"/>
    <lineage>
        <taxon>Eukaryota</taxon>
        <taxon>Fungi</taxon>
        <taxon>Dikarya</taxon>
        <taxon>Basidiomycota</taxon>
        <taxon>Agaricomycotina</taxon>
        <taxon>Agaricomycetes</taxon>
        <taxon>Agaricomycetidae</taxon>
        <taxon>Boletales</taxon>
        <taxon>Sclerodermatineae</taxon>
        <taxon>Sclerodermataceae</taxon>
        <taxon>Scleroderma</taxon>
    </lineage>
</organism>
<evidence type="ECO:0000313" key="1">
    <source>
        <dbReference type="EMBL" id="KIM68013.1"/>
    </source>
</evidence>
<gene>
    <name evidence="1" type="ORF">SCLCIDRAFT_1209401</name>
</gene>
<reference evidence="1 2" key="1">
    <citation type="submission" date="2014-04" db="EMBL/GenBank/DDBJ databases">
        <authorList>
            <consortium name="DOE Joint Genome Institute"/>
            <person name="Kuo A."/>
            <person name="Kohler A."/>
            <person name="Nagy L.G."/>
            <person name="Floudas D."/>
            <person name="Copeland A."/>
            <person name="Barry K.W."/>
            <person name="Cichocki N."/>
            <person name="Veneault-Fourrey C."/>
            <person name="LaButti K."/>
            <person name="Lindquist E.A."/>
            <person name="Lipzen A."/>
            <person name="Lundell T."/>
            <person name="Morin E."/>
            <person name="Murat C."/>
            <person name="Sun H."/>
            <person name="Tunlid A."/>
            <person name="Henrissat B."/>
            <person name="Grigoriev I.V."/>
            <person name="Hibbett D.S."/>
            <person name="Martin F."/>
            <person name="Nordberg H.P."/>
            <person name="Cantor M.N."/>
            <person name="Hua S.X."/>
        </authorList>
    </citation>
    <scope>NUCLEOTIDE SEQUENCE [LARGE SCALE GENOMIC DNA]</scope>
    <source>
        <strain evidence="1 2">Foug A</strain>
    </source>
</reference>
<reference evidence="2" key="2">
    <citation type="submission" date="2015-01" db="EMBL/GenBank/DDBJ databases">
        <title>Evolutionary Origins and Diversification of the Mycorrhizal Mutualists.</title>
        <authorList>
            <consortium name="DOE Joint Genome Institute"/>
            <consortium name="Mycorrhizal Genomics Consortium"/>
            <person name="Kohler A."/>
            <person name="Kuo A."/>
            <person name="Nagy L.G."/>
            <person name="Floudas D."/>
            <person name="Copeland A."/>
            <person name="Barry K.W."/>
            <person name="Cichocki N."/>
            <person name="Veneault-Fourrey C."/>
            <person name="LaButti K."/>
            <person name="Lindquist E.A."/>
            <person name="Lipzen A."/>
            <person name="Lundell T."/>
            <person name="Morin E."/>
            <person name="Murat C."/>
            <person name="Riley R."/>
            <person name="Ohm R."/>
            <person name="Sun H."/>
            <person name="Tunlid A."/>
            <person name="Henrissat B."/>
            <person name="Grigoriev I.V."/>
            <person name="Hibbett D.S."/>
            <person name="Martin F."/>
        </authorList>
    </citation>
    <scope>NUCLEOTIDE SEQUENCE [LARGE SCALE GENOMIC DNA]</scope>
    <source>
        <strain evidence="2">Foug A</strain>
    </source>
</reference>
<dbReference type="AlphaFoldDB" id="A0A0C3A2Y2"/>
<dbReference type="InParanoid" id="A0A0C3A2Y2"/>